<name>A0ABR6VJ73_9FIRM</name>
<evidence type="ECO:0000313" key="2">
    <source>
        <dbReference type="Proteomes" id="UP000606870"/>
    </source>
</evidence>
<proteinExistence type="predicted"/>
<protein>
    <submittedName>
        <fullName evidence="1">Uncharacterized protein</fullName>
    </submittedName>
</protein>
<sequence length="181" mass="21628">MADEKKKYTMSADEMPRWYHPQQGQFTHTLKESENGFIHGFIQNQLVRDATKGEIVFDANTGKLVSYDDDEETNDEEHEEFTGIGEAEVINRERKLEQRIWDLWGQEQFTPLDTKEAPTFVIHDIEMILRDMYEIYPELWENKVEISALSMVNDWTWQHKLTVYEREKRKILKVKEPEDND</sequence>
<dbReference type="Proteomes" id="UP000606870">
    <property type="component" value="Unassembled WGS sequence"/>
</dbReference>
<comment type="caution">
    <text evidence="1">The sequence shown here is derived from an EMBL/GenBank/DDBJ whole genome shotgun (WGS) entry which is preliminary data.</text>
</comment>
<reference evidence="1 2" key="1">
    <citation type="submission" date="2020-08" db="EMBL/GenBank/DDBJ databases">
        <authorList>
            <person name="Liu C."/>
            <person name="Sun Q."/>
        </authorList>
    </citation>
    <scope>NUCLEOTIDE SEQUENCE [LARGE SCALE GENOMIC DNA]</scope>
    <source>
        <strain evidence="1 2">NSJ-59</strain>
    </source>
</reference>
<evidence type="ECO:0000313" key="1">
    <source>
        <dbReference type="EMBL" id="MBC3537340.1"/>
    </source>
</evidence>
<organism evidence="1 2">
    <name type="scientific">Megasphaera hominis</name>
    <dbReference type="NCBI Taxonomy" id="159836"/>
    <lineage>
        <taxon>Bacteria</taxon>
        <taxon>Bacillati</taxon>
        <taxon>Bacillota</taxon>
        <taxon>Negativicutes</taxon>
        <taxon>Veillonellales</taxon>
        <taxon>Veillonellaceae</taxon>
        <taxon>Megasphaera</taxon>
    </lineage>
</organism>
<keyword evidence="2" id="KW-1185">Reference proteome</keyword>
<dbReference type="EMBL" id="JACOGK010000025">
    <property type="protein sequence ID" value="MBC3537340.1"/>
    <property type="molecule type" value="Genomic_DNA"/>
</dbReference>
<accession>A0ABR6VJ73</accession>
<dbReference type="RefSeq" id="WP_186503629.1">
    <property type="nucleotide sequence ID" value="NZ_JACOGK010000025.1"/>
</dbReference>
<gene>
    <name evidence="1" type="ORF">H8J70_08760</name>
</gene>